<evidence type="ECO:0000313" key="2">
    <source>
        <dbReference type="Proteomes" id="UP001604043"/>
    </source>
</evidence>
<accession>A0ABW6ZCZ1</accession>
<evidence type="ECO:0000313" key="1">
    <source>
        <dbReference type="EMBL" id="MFG1251652.1"/>
    </source>
</evidence>
<gene>
    <name evidence="1" type="ORF">V5F30_05530</name>
</gene>
<name>A0ABW6ZCZ1_9HYPH</name>
<keyword evidence="2" id="KW-1185">Reference proteome</keyword>
<sequence length="197" mass="21324">MNGHDATIRAFRRRLIEYGVLIRNLNDRVRVAAREKSEVAAEVDRARFDAAILGNRVHVLESRLSSRLTLIKILLGLHHPTRDEEVDARLEIVSGATHADGVYRVTPLGGAIELRGWLKGPAAMGGAAFLRVGTRTIACERFPRADVAGTFGLDPTIGWGFSAVLPAADVPSVDSACWILLGDRPVKCLGHLSRTAG</sequence>
<proteinExistence type="predicted"/>
<dbReference type="RefSeq" id="WP_029558213.1">
    <property type="nucleotide sequence ID" value="NZ_JBAFUR010000001.1"/>
</dbReference>
<dbReference type="EMBL" id="JBAFUR010000001">
    <property type="protein sequence ID" value="MFG1251652.1"/>
    <property type="molecule type" value="Genomic_DNA"/>
</dbReference>
<dbReference type="Proteomes" id="UP001604043">
    <property type="component" value="Unassembled WGS sequence"/>
</dbReference>
<comment type="caution">
    <text evidence="1">The sequence shown here is derived from an EMBL/GenBank/DDBJ whole genome shotgun (WGS) entry which is preliminary data.</text>
</comment>
<protein>
    <submittedName>
        <fullName evidence="1">Uncharacterized protein</fullName>
    </submittedName>
</protein>
<organism evidence="1 2">
    <name type="scientific">Xanthobacter aminoxidans</name>
    <dbReference type="NCBI Taxonomy" id="186280"/>
    <lineage>
        <taxon>Bacteria</taxon>
        <taxon>Pseudomonadati</taxon>
        <taxon>Pseudomonadota</taxon>
        <taxon>Alphaproteobacteria</taxon>
        <taxon>Hyphomicrobiales</taxon>
        <taxon>Xanthobacteraceae</taxon>
        <taxon>Xanthobacter</taxon>
    </lineage>
</organism>
<reference evidence="1 2" key="1">
    <citation type="submission" date="2024-02" db="EMBL/GenBank/DDBJ databases">
        <title>Expansion and revision of Xanthobacter and proposal of Roseixanthobacter gen. nov.</title>
        <authorList>
            <person name="Soltysiak M.P.M."/>
            <person name="Jalihal A."/>
            <person name="Ory A."/>
            <person name="Chrisophersen C."/>
            <person name="Lee A.D."/>
            <person name="Boulton J."/>
            <person name="Springer M."/>
        </authorList>
    </citation>
    <scope>NUCLEOTIDE SEQUENCE [LARGE SCALE GENOMIC DNA]</scope>
    <source>
        <strain evidence="1 2">CB5</strain>
    </source>
</reference>